<dbReference type="AlphaFoldDB" id="A0AAQ1NYS5"/>
<name>A0AAQ1NYS5_LEPIR</name>
<accession>A0AAQ1NYS5</accession>
<organism evidence="1 2">
    <name type="scientific">Leptospira interrogans serovar Manilae</name>
    <dbReference type="NCBI Taxonomy" id="214675"/>
    <lineage>
        <taxon>Bacteria</taxon>
        <taxon>Pseudomonadati</taxon>
        <taxon>Spirochaetota</taxon>
        <taxon>Spirochaetia</taxon>
        <taxon>Leptospirales</taxon>
        <taxon>Leptospiraceae</taxon>
        <taxon>Leptospira</taxon>
    </lineage>
</organism>
<sequence>MGTLTSLSFTVRYCYSDDEKKTKLHLFQNLECEVFQKQHSRFGVILRGASIFL</sequence>
<dbReference type="EMBL" id="OEJX01000009">
    <property type="protein sequence ID" value="SOR60465.1"/>
    <property type="molecule type" value="Genomic_DNA"/>
</dbReference>
<comment type="caution">
    <text evidence="1">The sequence shown here is derived from an EMBL/GenBank/DDBJ whole genome shotgun (WGS) entry which is preliminary data.</text>
</comment>
<protein>
    <submittedName>
        <fullName evidence="1">Uncharacterized protein</fullName>
    </submittedName>
</protein>
<gene>
    <name evidence="1" type="ORF">LMANV2_170082</name>
</gene>
<evidence type="ECO:0000313" key="2">
    <source>
        <dbReference type="Proteomes" id="UP000234460"/>
    </source>
</evidence>
<evidence type="ECO:0000313" key="1">
    <source>
        <dbReference type="EMBL" id="SOR60465.1"/>
    </source>
</evidence>
<proteinExistence type="predicted"/>
<dbReference type="Proteomes" id="UP000234460">
    <property type="component" value="Chromosome LMANV2"/>
</dbReference>
<reference evidence="1 2" key="1">
    <citation type="submission" date="2017-11" db="EMBL/GenBank/DDBJ databases">
        <authorList>
            <person name="Lechat P."/>
        </authorList>
    </citation>
    <scope>NUCLEOTIDE SEQUENCE [LARGE SCALE GENOMIC DNA]</scope>
    <source>
        <strain evidence="1">L495</strain>
    </source>
</reference>